<dbReference type="InterPro" id="IPR004328">
    <property type="entry name" value="BRO1_dom"/>
</dbReference>
<dbReference type="PANTHER" id="PTHR23032">
    <property type="entry name" value="BRO1 DOMAIN-CONTAINING PROTEIN BROX"/>
    <property type="match status" value="1"/>
</dbReference>
<evidence type="ECO:0000256" key="1">
    <source>
        <dbReference type="ARBA" id="ARBA00008901"/>
    </source>
</evidence>
<dbReference type="EMBL" id="HBGV01018110">
    <property type="protein sequence ID" value="CAD9515202.1"/>
    <property type="molecule type" value="Transcribed_RNA"/>
</dbReference>
<proteinExistence type="inferred from homology"/>
<reference evidence="4" key="1">
    <citation type="submission" date="2021-01" db="EMBL/GenBank/DDBJ databases">
        <authorList>
            <person name="Corre E."/>
            <person name="Pelletier E."/>
            <person name="Niang G."/>
            <person name="Scheremetjew M."/>
            <person name="Finn R."/>
            <person name="Kale V."/>
            <person name="Holt S."/>
            <person name="Cochrane G."/>
            <person name="Meng A."/>
            <person name="Brown T."/>
            <person name="Cohen L."/>
        </authorList>
    </citation>
    <scope>NUCLEOTIDE SEQUENCE</scope>
    <source>
        <strain evidence="4">CCMP826</strain>
    </source>
</reference>
<protein>
    <recommendedName>
        <fullName evidence="3">BRO1 domain-containing protein</fullName>
    </recommendedName>
</protein>
<comment type="similarity">
    <text evidence="1">Belongs to the BROX family.</text>
</comment>
<sequence length="430" mass="47328">MEIDKPVGPDLSHPDAVIRLASAIHRFRVPEISSSRKISYARSFKSATASHPESQAAMRKADTFRESLADALVLGNKKSSHNQVIKCAKEYLPLIHQILLTCKVQPEVARLDERLFFEWASGIEKSKKFNKSEALMFEMIMTVASEALGYAGAASDACIAGDFPGAGREFKVAAGMMQFLAEDQLPKWISRGTKVEDKNLPAEASVGTCDAFKTLFLAVGQQMAIATVLVKPGVPNYTLVGKLCLGVADNLETFVSTFRSKAALQRHKIDSNFFTLIAFQIALQKSLCLYFGARGIWEGKDKYGVAICMLSEAIAGMQTRRTPTSKGLPEIDAKSPLKAISKDIVAMQGHMALVLREWEKDNSTVYFEGVPHSIPDEFKLKKGIMMMKPDPFSLESVEPLALSLSEEAMAHSEDSDRALAEELQRQLNTE</sequence>
<dbReference type="InterPro" id="IPR038499">
    <property type="entry name" value="BRO1_sf"/>
</dbReference>
<evidence type="ECO:0000313" key="4">
    <source>
        <dbReference type="EMBL" id="CAD9515202.1"/>
    </source>
</evidence>
<dbReference type="AlphaFoldDB" id="A0A7S2ICI9"/>
<dbReference type="PANTHER" id="PTHR23032:SF13">
    <property type="entry name" value="BRO1 DOMAIN-CONTAINING PROTEIN BROX"/>
    <property type="match status" value="1"/>
</dbReference>
<dbReference type="SMART" id="SM01041">
    <property type="entry name" value="BRO1"/>
    <property type="match status" value="1"/>
</dbReference>
<feature type="compositionally biased region" description="Basic and acidic residues" evidence="2">
    <location>
        <begin position="408"/>
        <end position="424"/>
    </location>
</feature>
<dbReference type="Gene3D" id="1.25.40.280">
    <property type="entry name" value="alix/aip1 like domains"/>
    <property type="match status" value="1"/>
</dbReference>
<feature type="domain" description="BRO1" evidence="3">
    <location>
        <begin position="26"/>
        <end position="423"/>
    </location>
</feature>
<organism evidence="4">
    <name type="scientific">Helicotheca tamesis</name>
    <dbReference type="NCBI Taxonomy" id="374047"/>
    <lineage>
        <taxon>Eukaryota</taxon>
        <taxon>Sar</taxon>
        <taxon>Stramenopiles</taxon>
        <taxon>Ochrophyta</taxon>
        <taxon>Bacillariophyta</taxon>
        <taxon>Mediophyceae</taxon>
        <taxon>Lithodesmiophycidae</taxon>
        <taxon>Lithodesmiales</taxon>
        <taxon>Lithodesmiaceae</taxon>
        <taxon>Helicotheca</taxon>
    </lineage>
</organism>
<evidence type="ECO:0000259" key="3">
    <source>
        <dbReference type="SMART" id="SM01041"/>
    </source>
</evidence>
<name>A0A7S2ICI9_9STRA</name>
<feature type="region of interest" description="Disordered" evidence="2">
    <location>
        <begin position="407"/>
        <end position="430"/>
    </location>
</feature>
<gene>
    <name evidence="4" type="ORF">HTAM1171_LOCUS11202</name>
</gene>
<evidence type="ECO:0000256" key="2">
    <source>
        <dbReference type="SAM" id="MobiDB-lite"/>
    </source>
</evidence>
<accession>A0A7S2ICI9</accession>
<dbReference type="InterPro" id="IPR038898">
    <property type="entry name" value="BROX"/>
</dbReference>
<dbReference type="Pfam" id="PF03097">
    <property type="entry name" value="BRO1"/>
    <property type="match status" value="1"/>
</dbReference>